<dbReference type="InterPro" id="IPR051213">
    <property type="entry name" value="START_lipid_transfer"/>
</dbReference>
<dbReference type="Proteomes" id="UP000006548">
    <property type="component" value="Chromosome 1"/>
</dbReference>
<dbReference type="AlphaFoldDB" id="A0A1P8AVC0"/>
<feature type="region of interest" description="Disordered" evidence="1">
    <location>
        <begin position="55"/>
        <end position="78"/>
    </location>
</feature>
<evidence type="ECO:0000256" key="1">
    <source>
        <dbReference type="SAM" id="MobiDB-lite"/>
    </source>
</evidence>
<dbReference type="Araport" id="AT1G55960"/>
<dbReference type="PANTHER" id="PTHR19308">
    <property type="entry name" value="PHOSPHATIDYLCHOLINE TRANSFER PROTEIN"/>
    <property type="match status" value="1"/>
</dbReference>
<keyword evidence="2" id="KW-0812">Transmembrane</keyword>
<evidence type="ECO:0007829" key="7">
    <source>
        <dbReference type="PeptideAtlas" id="A0A1P8AVC0"/>
    </source>
</evidence>
<dbReference type="Gene3D" id="3.30.530.20">
    <property type="match status" value="1"/>
</dbReference>
<keyword evidence="2" id="KW-1133">Transmembrane helix</keyword>
<feature type="compositionally biased region" description="Low complexity" evidence="1">
    <location>
        <begin position="55"/>
        <end position="67"/>
    </location>
</feature>
<dbReference type="GO" id="GO:0005737">
    <property type="term" value="C:cytoplasm"/>
    <property type="evidence" value="ECO:0007669"/>
    <property type="project" value="UniProtKB-ARBA"/>
</dbReference>
<dbReference type="GO" id="GO:0008289">
    <property type="term" value="F:lipid binding"/>
    <property type="evidence" value="ECO:0007669"/>
    <property type="project" value="InterPro"/>
</dbReference>
<dbReference type="KEGG" id="ath:AT1G55960"/>
<dbReference type="SMR" id="A0A1P8AVC0"/>
<dbReference type="SUPFAM" id="SSF55961">
    <property type="entry name" value="Bet v1-like"/>
    <property type="match status" value="1"/>
</dbReference>
<feature type="domain" description="START" evidence="3">
    <location>
        <begin position="14"/>
        <end position="266"/>
    </location>
</feature>
<dbReference type="PROSITE" id="PS50848">
    <property type="entry name" value="START"/>
    <property type="match status" value="1"/>
</dbReference>
<keyword evidence="6" id="KW-1185">Reference proteome</keyword>
<reference evidence="6" key="2">
    <citation type="journal article" date="2017" name="Plant J.">
        <title>Araport11: a complete reannotation of the Arabidopsis thaliana reference genome.</title>
        <authorList>
            <person name="Cheng C.Y."/>
            <person name="Krishnakumar V."/>
            <person name="Chan A.P."/>
            <person name="Thibaud-Nissen F."/>
            <person name="Schobel S."/>
            <person name="Town C.D."/>
        </authorList>
    </citation>
    <scope>GENOME REANNOTATION</scope>
    <source>
        <strain evidence="6">cv. Columbia</strain>
    </source>
</reference>
<evidence type="ECO:0000313" key="6">
    <source>
        <dbReference type="Proteomes" id="UP000006548"/>
    </source>
</evidence>
<dbReference type="ProteomicsDB" id="207503"/>
<feature type="transmembrane region" description="Helical" evidence="2">
    <location>
        <begin position="25"/>
        <end position="43"/>
    </location>
</feature>
<evidence type="ECO:0000259" key="3">
    <source>
        <dbReference type="PROSITE" id="PS50848"/>
    </source>
</evidence>
<protein>
    <submittedName>
        <fullName evidence="5">Polyketide cyclase/dehydrase and lipid transport superfamily protein</fullName>
    </submittedName>
</protein>
<accession>A0A1P8AVC0</accession>
<sequence length="378" mass="42113">MKSVSTWALSFFSDELSRRAVSDCYLWTTAISLLLILLLHIFFSTKFRFFTSAPSSSSSSSSSSSPSTESVPANSQSRISKLVSDEDLKFLIENLEEETNDSTEIWEHVIHKSNDRISYSAKRCKPKDGGGPMKYLSVTVFEGFSAEIVDSNTGIEIGRTIKKFPLLTSREYVLAWRLWQGKEKKFYCFTKECDHNMVPQQRKYVRVSYFRSGWRIRQVPGRNACEIKMFHQENAGLNVEMAKLAFSKGIWSYVCKMENALCKYIATSHRTQGPILSAVTLMKEVPSELETGTDNVTGSMETSSGEGVLSHVVAAKQKKKMRKPSTKLIAKGLVLVGGAICLSRGPSALGAKVALAYLLTKLNKRGTSLNQTTQTTTI</sequence>
<gene>
    <name evidence="4 5" type="ordered locus">At1g55960</name>
    <name evidence="5" type="ORF">F14J16.24</name>
    <name evidence="5" type="ORF">F14J16_24</name>
</gene>
<name>A0A1P8AVC0_ARATH</name>
<keyword evidence="7 8" id="KW-1267">Proteomics identification</keyword>
<dbReference type="ExpressionAtlas" id="A0A1P8AVC0">
    <property type="expression patterns" value="baseline and differential"/>
</dbReference>
<feature type="compositionally biased region" description="Polar residues" evidence="1">
    <location>
        <begin position="68"/>
        <end position="78"/>
    </location>
</feature>
<dbReference type="EMBL" id="CP002684">
    <property type="protein sequence ID" value="ANM60631.1"/>
    <property type="molecule type" value="Genomic_DNA"/>
</dbReference>
<evidence type="ECO:0000313" key="4">
    <source>
        <dbReference type="Araport" id="AT1G55960"/>
    </source>
</evidence>
<keyword evidence="2" id="KW-0472">Membrane</keyword>
<dbReference type="GO" id="GO:0006970">
    <property type="term" value="P:response to osmotic stress"/>
    <property type="evidence" value="ECO:0000270"/>
    <property type="project" value="TAIR"/>
</dbReference>
<proteinExistence type="evidence at protein level"/>
<dbReference type="GO" id="GO:0005886">
    <property type="term" value="C:plasma membrane"/>
    <property type="evidence" value="ECO:0000314"/>
    <property type="project" value="TAIR"/>
</dbReference>
<organism evidence="5 6">
    <name type="scientific">Arabidopsis thaliana</name>
    <name type="common">Mouse-ear cress</name>
    <dbReference type="NCBI Taxonomy" id="3702"/>
    <lineage>
        <taxon>Eukaryota</taxon>
        <taxon>Viridiplantae</taxon>
        <taxon>Streptophyta</taxon>
        <taxon>Embryophyta</taxon>
        <taxon>Tracheophyta</taxon>
        <taxon>Spermatophyta</taxon>
        <taxon>Magnoliopsida</taxon>
        <taxon>eudicotyledons</taxon>
        <taxon>Gunneridae</taxon>
        <taxon>Pentapetalae</taxon>
        <taxon>rosids</taxon>
        <taxon>malvids</taxon>
        <taxon>Brassicales</taxon>
        <taxon>Brassicaceae</taxon>
        <taxon>Camelineae</taxon>
        <taxon>Arabidopsis</taxon>
    </lineage>
</organism>
<dbReference type="PANTHER" id="PTHR19308:SF44">
    <property type="entry name" value="POLYKETIDE CYCLASE_DEHYDRASE AND LIPID TRANSPORT SUPERFAMILY PROTEIN"/>
    <property type="match status" value="1"/>
</dbReference>
<dbReference type="InterPro" id="IPR023393">
    <property type="entry name" value="START-like_dom_sf"/>
</dbReference>
<dbReference type="GeneID" id="842047"/>
<evidence type="ECO:0000313" key="5">
    <source>
        <dbReference type="EMBL" id="ANM60631.1"/>
    </source>
</evidence>
<evidence type="ECO:0007829" key="8">
    <source>
        <dbReference type="ProteomicsDB" id="A0A1P8AVC0"/>
    </source>
</evidence>
<evidence type="ECO:0000256" key="2">
    <source>
        <dbReference type="SAM" id="Phobius"/>
    </source>
</evidence>
<reference evidence="5 6" key="1">
    <citation type="journal article" date="2000" name="Nature">
        <title>Sequence and analysis of chromosome 1 of the plant Arabidopsis thaliana.</title>
        <authorList>
            <person name="Theologis A."/>
            <person name="Ecker J.R."/>
            <person name="Palm C.J."/>
            <person name="Federspiel N.A."/>
            <person name="Kaul S."/>
            <person name="White O."/>
            <person name="Alonso J."/>
            <person name="Altafi H."/>
            <person name="Araujo R."/>
            <person name="Bowman C.L."/>
            <person name="Brooks S.Y."/>
            <person name="Buehler E."/>
            <person name="Chan A."/>
            <person name="Chao Q."/>
            <person name="Chen H."/>
            <person name="Cheuk R.F."/>
            <person name="Chin C.W."/>
            <person name="Chung M.K."/>
            <person name="Conn L."/>
            <person name="Conway A.B."/>
            <person name="Conway A.R."/>
            <person name="Creasy T.H."/>
            <person name="Dewar K."/>
            <person name="Dunn P."/>
            <person name="Etgu P."/>
            <person name="Feldblyum T.V."/>
            <person name="Feng J."/>
            <person name="Fong B."/>
            <person name="Fujii C.Y."/>
            <person name="Gill J.E."/>
            <person name="Goldsmith A.D."/>
            <person name="Haas B."/>
            <person name="Hansen N.F."/>
            <person name="Hughes B."/>
            <person name="Huizar L."/>
            <person name="Hunter J.L."/>
            <person name="Jenkins J."/>
            <person name="Johnson-Hopson C."/>
            <person name="Khan S."/>
            <person name="Khaykin E."/>
            <person name="Kim C.J."/>
            <person name="Koo H.L."/>
            <person name="Kremenetskaia I."/>
            <person name="Kurtz D.B."/>
            <person name="Kwan A."/>
            <person name="Lam B."/>
            <person name="Langin-Hooper S."/>
            <person name="Lee A."/>
            <person name="Lee J.M."/>
            <person name="Lenz C.A."/>
            <person name="Li J.H."/>
            <person name="Li Y."/>
            <person name="Lin X."/>
            <person name="Liu S.X."/>
            <person name="Liu Z.A."/>
            <person name="Luros J.S."/>
            <person name="Maiti R."/>
            <person name="Marziali A."/>
            <person name="Militscher J."/>
            <person name="Miranda M."/>
            <person name="Nguyen M."/>
            <person name="Nierman W.C."/>
            <person name="Osborne B.I."/>
            <person name="Pai G."/>
            <person name="Peterson J."/>
            <person name="Pham P.K."/>
            <person name="Rizzo M."/>
            <person name="Rooney T."/>
            <person name="Rowley D."/>
            <person name="Sakano H."/>
            <person name="Salzberg S.L."/>
            <person name="Schwartz J.R."/>
            <person name="Shinn P."/>
            <person name="Southwick A.M."/>
            <person name="Sun H."/>
            <person name="Tallon L.J."/>
            <person name="Tambunga G."/>
            <person name="Toriumi M.J."/>
            <person name="Town C.D."/>
            <person name="Utterback T."/>
            <person name="Van Aken S."/>
            <person name="Vaysberg M."/>
            <person name="Vysotskaia V.S."/>
            <person name="Walker M."/>
            <person name="Wu D."/>
            <person name="Yu G."/>
            <person name="Fraser C.M."/>
            <person name="Venter J.C."/>
            <person name="Davis R.W."/>
        </authorList>
    </citation>
    <scope>NUCLEOTIDE SEQUENCE [LARGE SCALE GENOMIC DNA]</scope>
    <source>
        <strain evidence="6">cv. Columbia</strain>
    </source>
</reference>
<dbReference type="InterPro" id="IPR002913">
    <property type="entry name" value="START_lipid-bd_dom"/>
</dbReference>
<dbReference type="TAIR" id="AT1G55960"/>
<dbReference type="GO" id="GO:0009651">
    <property type="term" value="P:response to salt stress"/>
    <property type="evidence" value="ECO:0000270"/>
    <property type="project" value="TAIR"/>
</dbReference>